<gene>
    <name evidence="2" type="ORF">XNOV1_A004624</name>
</gene>
<accession>A0AAV1FDA0</accession>
<proteinExistence type="predicted"/>
<keyword evidence="1" id="KW-0812">Transmembrane</keyword>
<keyword evidence="3" id="KW-1185">Reference proteome</keyword>
<sequence>MFTCKSPRDSQSQHRNISVSAAVSRALSRRAVTLMKPVLLVTSKMMSAFKVDMNSCQSEVRGHMCVLAALLLFGSATLAMCWKDDPRCDWSPAQIVIILVSGPPLPAYYWLALGLLF</sequence>
<protein>
    <submittedName>
        <fullName evidence="2">Uncharacterized protein</fullName>
    </submittedName>
</protein>
<dbReference type="Proteomes" id="UP001178508">
    <property type="component" value="Chromosome 6"/>
</dbReference>
<feature type="transmembrane region" description="Helical" evidence="1">
    <location>
        <begin position="60"/>
        <end position="81"/>
    </location>
</feature>
<evidence type="ECO:0000313" key="2">
    <source>
        <dbReference type="EMBL" id="CAJ1059361.1"/>
    </source>
</evidence>
<name>A0AAV1FDA0_XYRNO</name>
<evidence type="ECO:0000256" key="1">
    <source>
        <dbReference type="SAM" id="Phobius"/>
    </source>
</evidence>
<reference evidence="2" key="1">
    <citation type="submission" date="2023-08" db="EMBL/GenBank/DDBJ databases">
        <authorList>
            <person name="Alioto T."/>
            <person name="Alioto T."/>
            <person name="Gomez Garrido J."/>
        </authorList>
    </citation>
    <scope>NUCLEOTIDE SEQUENCE</scope>
</reference>
<organism evidence="2 3">
    <name type="scientific">Xyrichtys novacula</name>
    <name type="common">Pearly razorfish</name>
    <name type="synonym">Hemipteronotus novacula</name>
    <dbReference type="NCBI Taxonomy" id="13765"/>
    <lineage>
        <taxon>Eukaryota</taxon>
        <taxon>Metazoa</taxon>
        <taxon>Chordata</taxon>
        <taxon>Craniata</taxon>
        <taxon>Vertebrata</taxon>
        <taxon>Euteleostomi</taxon>
        <taxon>Actinopterygii</taxon>
        <taxon>Neopterygii</taxon>
        <taxon>Teleostei</taxon>
        <taxon>Neoteleostei</taxon>
        <taxon>Acanthomorphata</taxon>
        <taxon>Eupercaria</taxon>
        <taxon>Labriformes</taxon>
        <taxon>Labridae</taxon>
        <taxon>Xyrichtys</taxon>
    </lineage>
</organism>
<keyword evidence="1" id="KW-1133">Transmembrane helix</keyword>
<evidence type="ECO:0000313" key="3">
    <source>
        <dbReference type="Proteomes" id="UP001178508"/>
    </source>
</evidence>
<dbReference type="EMBL" id="OY660869">
    <property type="protein sequence ID" value="CAJ1059361.1"/>
    <property type="molecule type" value="Genomic_DNA"/>
</dbReference>
<dbReference type="AlphaFoldDB" id="A0AAV1FDA0"/>
<keyword evidence="1" id="KW-0472">Membrane</keyword>
<feature type="transmembrane region" description="Helical" evidence="1">
    <location>
        <begin position="93"/>
        <end position="111"/>
    </location>
</feature>